<proteinExistence type="predicted"/>
<dbReference type="FunFam" id="3.40.33.10:FF:000002">
    <property type="entry name" value="Golgi-associated plant pathogenesis-related protein 1"/>
    <property type="match status" value="1"/>
</dbReference>
<dbReference type="EnsemblMetazoa" id="Aqu2.1.33604_001">
    <property type="protein sequence ID" value="Aqu2.1.33604_001"/>
    <property type="gene ID" value="Aqu2.1.33604"/>
</dbReference>
<reference evidence="2" key="2">
    <citation type="submission" date="2017-05" db="UniProtKB">
        <authorList>
            <consortium name="EnsemblMetazoa"/>
        </authorList>
    </citation>
    <scope>IDENTIFICATION</scope>
</reference>
<dbReference type="Pfam" id="PF00188">
    <property type="entry name" value="CAP"/>
    <property type="match status" value="1"/>
</dbReference>
<dbReference type="SMART" id="SM00198">
    <property type="entry name" value="SCP"/>
    <property type="match status" value="1"/>
</dbReference>
<reference evidence="3" key="1">
    <citation type="journal article" date="2010" name="Nature">
        <title>The Amphimedon queenslandica genome and the evolution of animal complexity.</title>
        <authorList>
            <person name="Srivastava M."/>
            <person name="Simakov O."/>
            <person name="Chapman J."/>
            <person name="Fahey B."/>
            <person name="Gauthier M.E."/>
            <person name="Mitros T."/>
            <person name="Richards G.S."/>
            <person name="Conaco C."/>
            <person name="Dacre M."/>
            <person name="Hellsten U."/>
            <person name="Larroux C."/>
            <person name="Putnam N.H."/>
            <person name="Stanke M."/>
            <person name="Adamska M."/>
            <person name="Darling A."/>
            <person name="Degnan S.M."/>
            <person name="Oakley T.H."/>
            <person name="Plachetzki D.C."/>
            <person name="Zhai Y."/>
            <person name="Adamski M."/>
            <person name="Calcino A."/>
            <person name="Cummins S.F."/>
            <person name="Goodstein D.M."/>
            <person name="Harris C."/>
            <person name="Jackson D.J."/>
            <person name="Leys S.P."/>
            <person name="Shu S."/>
            <person name="Woodcroft B.J."/>
            <person name="Vervoort M."/>
            <person name="Kosik K.S."/>
            <person name="Manning G."/>
            <person name="Degnan B.M."/>
            <person name="Rokhsar D.S."/>
        </authorList>
    </citation>
    <scope>NUCLEOTIDE SEQUENCE [LARGE SCALE GENOMIC DNA]</scope>
</reference>
<dbReference type="KEGG" id="aqu:100639024"/>
<dbReference type="AlphaFoldDB" id="A0A1X7V1D1"/>
<evidence type="ECO:0000259" key="1">
    <source>
        <dbReference type="SMART" id="SM00198"/>
    </source>
</evidence>
<accession>A0A1X7V1D1</accession>
<dbReference type="InParanoid" id="A0A1X7V1D1"/>
<dbReference type="PRINTS" id="PR00837">
    <property type="entry name" value="V5TPXLIKE"/>
</dbReference>
<dbReference type="InterPro" id="IPR001283">
    <property type="entry name" value="CRISP-related"/>
</dbReference>
<evidence type="ECO:0000313" key="2">
    <source>
        <dbReference type="EnsemblMetazoa" id="Aqu2.1.33604_001"/>
    </source>
</evidence>
<dbReference type="Proteomes" id="UP000007879">
    <property type="component" value="Unassembled WGS sequence"/>
</dbReference>
<dbReference type="OMA" id="TSAVRMW"/>
<feature type="domain" description="SCP" evidence="1">
    <location>
        <begin position="14"/>
        <end position="144"/>
    </location>
</feature>
<dbReference type="EnsemblMetazoa" id="XM_003386071.3">
    <property type="protein sequence ID" value="XP_003386119.1"/>
    <property type="gene ID" value="LOC100639024"/>
</dbReference>
<dbReference type="STRING" id="400682.A0A1X7V1D1"/>
<dbReference type="InterPro" id="IPR034113">
    <property type="entry name" value="SCP_GAPR1-like"/>
</dbReference>
<dbReference type="InterPro" id="IPR014044">
    <property type="entry name" value="CAP_dom"/>
</dbReference>
<dbReference type="OrthoDB" id="337038at2759"/>
<dbReference type="PANTHER" id="PTHR10334">
    <property type="entry name" value="CYSTEINE-RICH SECRETORY PROTEIN-RELATED"/>
    <property type="match status" value="1"/>
</dbReference>
<protein>
    <recommendedName>
        <fullName evidence="1">SCP domain-containing protein</fullName>
    </recommendedName>
</protein>
<dbReference type="Gene3D" id="3.40.33.10">
    <property type="entry name" value="CAP"/>
    <property type="match status" value="1"/>
</dbReference>
<name>A0A1X7V1D1_AMPQE</name>
<gene>
    <name evidence="2" type="primary">100639024</name>
</gene>
<sequence length="154" mass="16840">MGCCCCKGSNGPDEFSKDLLAAHNRYRRKHGSPPLKWSAEAAAKAQEWADHLASTGSLQHGNHDGMGQNLAYYSGGTLTASYTAEMWYNEIKDYSFDRPGFSSSTGHFTQLLWASSKEAGFGYTVRGQTTYVVANYLPAGNVQGRFEQNVKPAV</sequence>
<dbReference type="GO" id="GO:0005576">
    <property type="term" value="C:extracellular region"/>
    <property type="evidence" value="ECO:0007669"/>
    <property type="project" value="InterPro"/>
</dbReference>
<evidence type="ECO:0000313" key="3">
    <source>
        <dbReference type="Proteomes" id="UP000007879"/>
    </source>
</evidence>
<keyword evidence="3" id="KW-1185">Reference proteome</keyword>
<dbReference type="InterPro" id="IPR035940">
    <property type="entry name" value="CAP_sf"/>
</dbReference>
<organism evidence="2">
    <name type="scientific">Amphimedon queenslandica</name>
    <name type="common">Sponge</name>
    <dbReference type="NCBI Taxonomy" id="400682"/>
    <lineage>
        <taxon>Eukaryota</taxon>
        <taxon>Metazoa</taxon>
        <taxon>Porifera</taxon>
        <taxon>Demospongiae</taxon>
        <taxon>Heteroscleromorpha</taxon>
        <taxon>Haplosclerida</taxon>
        <taxon>Niphatidae</taxon>
        <taxon>Amphimedon</taxon>
    </lineage>
</organism>
<dbReference type="InterPro" id="IPR018244">
    <property type="entry name" value="Allrgn_V5/Tpx1_CS"/>
</dbReference>
<dbReference type="SUPFAM" id="SSF55797">
    <property type="entry name" value="PR-1-like"/>
    <property type="match status" value="1"/>
</dbReference>
<dbReference type="CDD" id="cd05382">
    <property type="entry name" value="CAP_GAPR1-like"/>
    <property type="match status" value="1"/>
</dbReference>
<dbReference type="eggNOG" id="KOG3017">
    <property type="taxonomic scope" value="Eukaryota"/>
</dbReference>
<dbReference type="PROSITE" id="PS01009">
    <property type="entry name" value="CRISP_1"/>
    <property type="match status" value="1"/>
</dbReference>